<dbReference type="Pfam" id="PF00348">
    <property type="entry name" value="polyprenyl_synt"/>
    <property type="match status" value="1"/>
</dbReference>
<evidence type="ECO:0000256" key="2">
    <source>
        <dbReference type="ARBA" id="ARBA00006706"/>
    </source>
</evidence>
<dbReference type="PROSITE" id="PS00444">
    <property type="entry name" value="POLYPRENYL_SYNTHASE_2"/>
    <property type="match status" value="1"/>
</dbReference>
<organism evidence="8 9">
    <name type="scientific">Streptomyces enissocaesilis</name>
    <dbReference type="NCBI Taxonomy" id="332589"/>
    <lineage>
        <taxon>Bacteria</taxon>
        <taxon>Bacillati</taxon>
        <taxon>Actinomycetota</taxon>
        <taxon>Actinomycetes</taxon>
        <taxon>Kitasatosporales</taxon>
        <taxon>Streptomycetaceae</taxon>
        <taxon>Streptomyces</taxon>
        <taxon>Streptomyces rochei group</taxon>
    </lineage>
</organism>
<dbReference type="InterPro" id="IPR008949">
    <property type="entry name" value="Isoprenoid_synthase_dom_sf"/>
</dbReference>
<comment type="caution">
    <text evidence="8">The sequence shown here is derived from an EMBL/GenBank/DDBJ whole genome shotgun (WGS) entry which is preliminary data.</text>
</comment>
<keyword evidence="3 7" id="KW-0808">Transferase</keyword>
<name>A0ABP6K5K0_9ACTN</name>
<keyword evidence="6" id="KW-0414">Isoprene biosynthesis</keyword>
<evidence type="ECO:0000256" key="3">
    <source>
        <dbReference type="ARBA" id="ARBA00022679"/>
    </source>
</evidence>
<dbReference type="PANTHER" id="PTHR43281:SF1">
    <property type="entry name" value="FARNESYL DIPHOSPHATE SYNTHASE"/>
    <property type="match status" value="1"/>
</dbReference>
<evidence type="ECO:0000256" key="5">
    <source>
        <dbReference type="ARBA" id="ARBA00022842"/>
    </source>
</evidence>
<dbReference type="EMBL" id="BAAAUD010000116">
    <property type="protein sequence ID" value="GAA2975067.1"/>
    <property type="molecule type" value="Genomic_DNA"/>
</dbReference>
<evidence type="ECO:0000256" key="4">
    <source>
        <dbReference type="ARBA" id="ARBA00022723"/>
    </source>
</evidence>
<evidence type="ECO:0000256" key="7">
    <source>
        <dbReference type="RuleBase" id="RU004466"/>
    </source>
</evidence>
<keyword evidence="9" id="KW-1185">Reference proteome</keyword>
<dbReference type="InterPro" id="IPR000092">
    <property type="entry name" value="Polyprenyl_synt"/>
</dbReference>
<evidence type="ECO:0000256" key="6">
    <source>
        <dbReference type="ARBA" id="ARBA00023229"/>
    </source>
</evidence>
<protein>
    <submittedName>
        <fullName evidence="8">Polyprenyl synthetase family protein</fullName>
    </submittedName>
</protein>
<keyword evidence="4" id="KW-0479">Metal-binding</keyword>
<dbReference type="PROSITE" id="PS00723">
    <property type="entry name" value="POLYPRENYL_SYNTHASE_1"/>
    <property type="match status" value="1"/>
</dbReference>
<keyword evidence="5" id="KW-0460">Magnesium</keyword>
<dbReference type="CDD" id="cd00685">
    <property type="entry name" value="Trans_IPPS_HT"/>
    <property type="match status" value="1"/>
</dbReference>
<dbReference type="InterPro" id="IPR033749">
    <property type="entry name" value="Polyprenyl_synt_CS"/>
</dbReference>
<reference evidence="9" key="1">
    <citation type="journal article" date="2019" name="Int. J. Syst. Evol. Microbiol.">
        <title>The Global Catalogue of Microorganisms (GCM) 10K type strain sequencing project: providing services to taxonomists for standard genome sequencing and annotation.</title>
        <authorList>
            <consortium name="The Broad Institute Genomics Platform"/>
            <consortium name="The Broad Institute Genome Sequencing Center for Infectious Disease"/>
            <person name="Wu L."/>
            <person name="Ma J."/>
        </authorList>
    </citation>
    <scope>NUCLEOTIDE SEQUENCE [LARGE SCALE GENOMIC DNA]</scope>
    <source>
        <strain evidence="9">JCM 9088</strain>
    </source>
</reference>
<comment type="similarity">
    <text evidence="2 7">Belongs to the FPP/GGPP synthase family.</text>
</comment>
<dbReference type="SFLD" id="SFLDS00005">
    <property type="entry name" value="Isoprenoid_Synthase_Type_I"/>
    <property type="match status" value="1"/>
</dbReference>
<dbReference type="RefSeq" id="WP_344501015.1">
    <property type="nucleotide sequence ID" value="NZ_BAAAUD010000116.1"/>
</dbReference>
<accession>A0ABP6K5K0</accession>
<evidence type="ECO:0000256" key="1">
    <source>
        <dbReference type="ARBA" id="ARBA00001946"/>
    </source>
</evidence>
<gene>
    <name evidence="8" type="ORF">GCM10010446_69060</name>
</gene>
<dbReference type="Proteomes" id="UP001500403">
    <property type="component" value="Unassembled WGS sequence"/>
</dbReference>
<comment type="cofactor">
    <cofactor evidence="1">
        <name>Mg(2+)</name>
        <dbReference type="ChEBI" id="CHEBI:18420"/>
    </cofactor>
</comment>
<evidence type="ECO:0000313" key="9">
    <source>
        <dbReference type="Proteomes" id="UP001500403"/>
    </source>
</evidence>
<dbReference type="Gene3D" id="1.10.600.10">
    <property type="entry name" value="Farnesyl Diphosphate Synthase"/>
    <property type="match status" value="1"/>
</dbReference>
<dbReference type="SUPFAM" id="SSF48576">
    <property type="entry name" value="Terpenoid synthases"/>
    <property type="match status" value="1"/>
</dbReference>
<evidence type="ECO:0000313" key="8">
    <source>
        <dbReference type="EMBL" id="GAA2975067.1"/>
    </source>
</evidence>
<proteinExistence type="inferred from homology"/>
<sequence>MTTTVPRPPTAQHSSIEKILHTFLSSPHFTDPELVRASSLLRDFVLNGGTRIRPTLCCIGYSAVTGRDPTVPVLRAAASLELFHAFALIHDDVMDQSAVRRGAPTLQHSLSPDGTVHDGISRAILVGDIAFAWSDQILHSSGLSPQQLQDVRPIVNAMRTEVMGGQYLDVAAAGQDGRDLSAAVRVIRHKTAKYTIERPLHLGAALGGATSQQLQTLSDCALPLGETFQLRDDLLGVFGDPAVTGKSRLDDLREGKRTVLMALALRDAAPAHQLRLQALWGKSDLTEGEAEQIRNILIVCHTRKQVEAMIEQRRRQVLTGHDGCSSLTPEGLAQLCQLADSATRRTW</sequence>
<dbReference type="PANTHER" id="PTHR43281">
    <property type="entry name" value="FARNESYL DIPHOSPHATE SYNTHASE"/>
    <property type="match status" value="1"/>
</dbReference>